<evidence type="ECO:0000256" key="1">
    <source>
        <dbReference type="SAM" id="MobiDB-lite"/>
    </source>
</evidence>
<feature type="compositionally biased region" description="Basic and acidic residues" evidence="1">
    <location>
        <begin position="632"/>
        <end position="641"/>
    </location>
</feature>
<feature type="compositionally biased region" description="Acidic residues" evidence="1">
    <location>
        <begin position="573"/>
        <end position="588"/>
    </location>
</feature>
<feature type="region of interest" description="Disordered" evidence="1">
    <location>
        <begin position="465"/>
        <end position="716"/>
    </location>
</feature>
<feature type="compositionally biased region" description="Acidic residues" evidence="1">
    <location>
        <begin position="481"/>
        <end position="492"/>
    </location>
</feature>
<name>A0A183J949_9BILA</name>
<dbReference type="EMBL" id="UZAM01017643">
    <property type="protein sequence ID" value="VDP47900.1"/>
    <property type="molecule type" value="Genomic_DNA"/>
</dbReference>
<feature type="region of interest" description="Disordered" evidence="1">
    <location>
        <begin position="196"/>
        <end position="223"/>
    </location>
</feature>
<evidence type="ECO:0000313" key="4">
    <source>
        <dbReference type="WBParaSite" id="SBAD_0001280301-mRNA-1"/>
    </source>
</evidence>
<feature type="compositionally biased region" description="Basic and acidic residues" evidence="1">
    <location>
        <begin position="434"/>
        <end position="449"/>
    </location>
</feature>
<evidence type="ECO:0000313" key="3">
    <source>
        <dbReference type="Proteomes" id="UP000270296"/>
    </source>
</evidence>
<dbReference type="Proteomes" id="UP000270296">
    <property type="component" value="Unassembled WGS sequence"/>
</dbReference>
<feature type="region of interest" description="Disordered" evidence="1">
    <location>
        <begin position="417"/>
        <end position="449"/>
    </location>
</feature>
<organism evidence="4">
    <name type="scientific">Soboliphyme baturini</name>
    <dbReference type="NCBI Taxonomy" id="241478"/>
    <lineage>
        <taxon>Eukaryota</taxon>
        <taxon>Metazoa</taxon>
        <taxon>Ecdysozoa</taxon>
        <taxon>Nematoda</taxon>
        <taxon>Enoplea</taxon>
        <taxon>Dorylaimia</taxon>
        <taxon>Dioctophymatida</taxon>
        <taxon>Dioctophymatoidea</taxon>
        <taxon>Soboliphymatidae</taxon>
        <taxon>Soboliphyme</taxon>
    </lineage>
</organism>
<feature type="compositionally biased region" description="Basic and acidic residues" evidence="1">
    <location>
        <begin position="654"/>
        <end position="672"/>
    </location>
</feature>
<feature type="compositionally biased region" description="Acidic residues" evidence="1">
    <location>
        <begin position="543"/>
        <end position="559"/>
    </location>
</feature>
<proteinExistence type="predicted"/>
<evidence type="ECO:0000313" key="2">
    <source>
        <dbReference type="EMBL" id="VDP47900.1"/>
    </source>
</evidence>
<dbReference type="WBParaSite" id="SBAD_0001280301-mRNA-1">
    <property type="protein sequence ID" value="SBAD_0001280301-mRNA-1"/>
    <property type="gene ID" value="SBAD_0001280301"/>
</dbReference>
<reference evidence="4" key="1">
    <citation type="submission" date="2016-06" db="UniProtKB">
        <authorList>
            <consortium name="WormBaseParasite"/>
        </authorList>
    </citation>
    <scope>IDENTIFICATION</scope>
</reference>
<accession>A0A183J949</accession>
<feature type="compositionally biased region" description="Low complexity" evidence="1">
    <location>
        <begin position="466"/>
        <end position="476"/>
    </location>
</feature>
<dbReference type="AlphaFoldDB" id="A0A183J949"/>
<feature type="compositionally biased region" description="Basic residues" evidence="1">
    <location>
        <begin position="199"/>
        <end position="208"/>
    </location>
</feature>
<reference evidence="2 3" key="2">
    <citation type="submission" date="2018-11" db="EMBL/GenBank/DDBJ databases">
        <authorList>
            <consortium name="Pathogen Informatics"/>
        </authorList>
    </citation>
    <scope>NUCLEOTIDE SEQUENCE [LARGE SCALE GENOMIC DNA]</scope>
</reference>
<feature type="compositionally biased region" description="Acidic residues" evidence="1">
    <location>
        <begin position="501"/>
        <end position="520"/>
    </location>
</feature>
<protein>
    <submittedName>
        <fullName evidence="4">Serine/arginine repetitive matrix protein 2-like</fullName>
    </submittedName>
</protein>
<keyword evidence="3" id="KW-1185">Reference proteome</keyword>
<gene>
    <name evidence="2" type="ORF">SBAD_LOCUS12397</name>
</gene>
<sequence>MFRLCRRPDDEKPYNECRHECGDVKKCKVSTGHQDSLSLNSKTFLTRVSNSSADQSPEVEEKIRTKRAAFRHKKVSRMKGIKKMLPRQTGKTSKNKSLYKHVMLRKLGSRSTNKQKFGKRKRLQKNVVRKLSRKYSISASDRSSEIAKAAYSRMAQGRRKKSNVWKKMVKANTKFTSKNVNRRKISKQAKKLPGLGKVTRGKYGRQRKASQGQMSPAVGKQMQHKIDEVYTKTSRTGIRKSSSGYVQISDKRYGYESSKEPKNVSAATKAEDKLKQKNYDAESVEVDRVEENGKTITKNVQEYGNYRNYVDRDHLRRRIEQQDATNYTDGDKTYATFASSLNSVSDSKHPLSKDIESAIILSNALKKQGRRVVNFLVKGGRKFKRRLKQKYCEKEFANIHASRMENSPAFKDVVSEVEQAEGANEGELPSSVYDHADQTHGGEKNDEVEGADRNLDDLVSNALSEQQTQGIQGQTQPEIAESSESDLDENGSTEDLLTSSSDEDVVGTDNVEESSNDSDMTDSSLGSEPLGDQVATFTKQDATVDENADESDSSEQDGNETERTDTDGGPLDDGNDEPGGDMLNDEIEPPAGRSQLYIYTKGDQRLDTAQEASQTIGRTVKPGRQNGSLNETVERAKDDMLGRLLSPGLNESVQNEHWRISGEPKDKAETKESTTQAGHLGQANDKKPTPGSTGVEKLTKASASQKSGAFASEEAH</sequence>